<evidence type="ECO:0000256" key="1">
    <source>
        <dbReference type="SAM" id="MobiDB-lite"/>
    </source>
</evidence>
<keyword evidence="2" id="KW-0732">Signal</keyword>
<dbReference type="AlphaFoldDB" id="A0A811Z915"/>
<sequence length="132" mass="14920">MSYQYLSFFLLFCLMNTILFHCKTFQGHCRKSEVTEKPAFLSKKNPRQINWTSEEIQKKKTSCAVKFQRAITGASLADTMAKRNQKPAEAKKAKQATKKTTMAAAKAPPRAVSKHKILKLVKISAPRVGREC</sequence>
<dbReference type="EMBL" id="CAJHUB010000760">
    <property type="protein sequence ID" value="CAD7685079.1"/>
    <property type="molecule type" value="Genomic_DNA"/>
</dbReference>
<gene>
    <name evidence="3" type="ORF">NYPRO_LOCUS17872</name>
</gene>
<feature type="compositionally biased region" description="Low complexity" evidence="1">
    <location>
        <begin position="98"/>
        <end position="111"/>
    </location>
</feature>
<accession>A0A811Z915</accession>
<organism evidence="3 4">
    <name type="scientific">Nyctereutes procyonoides</name>
    <name type="common">Raccoon dog</name>
    <name type="synonym">Canis procyonoides</name>
    <dbReference type="NCBI Taxonomy" id="34880"/>
    <lineage>
        <taxon>Eukaryota</taxon>
        <taxon>Metazoa</taxon>
        <taxon>Chordata</taxon>
        <taxon>Craniata</taxon>
        <taxon>Vertebrata</taxon>
        <taxon>Euteleostomi</taxon>
        <taxon>Mammalia</taxon>
        <taxon>Eutheria</taxon>
        <taxon>Laurasiatheria</taxon>
        <taxon>Carnivora</taxon>
        <taxon>Caniformia</taxon>
        <taxon>Canidae</taxon>
        <taxon>Nyctereutes</taxon>
    </lineage>
</organism>
<dbReference type="Gene3D" id="6.10.250.1270">
    <property type="match status" value="1"/>
</dbReference>
<feature type="chain" id="PRO_5032808125" evidence="2">
    <location>
        <begin position="25"/>
        <end position="132"/>
    </location>
</feature>
<evidence type="ECO:0000256" key="2">
    <source>
        <dbReference type="SAM" id="SignalP"/>
    </source>
</evidence>
<name>A0A811Z915_NYCPR</name>
<evidence type="ECO:0000313" key="3">
    <source>
        <dbReference type="EMBL" id="CAD7685079.1"/>
    </source>
</evidence>
<comment type="caution">
    <text evidence="3">The sequence shown here is derived from an EMBL/GenBank/DDBJ whole genome shotgun (WGS) entry which is preliminary data.</text>
</comment>
<feature type="signal peptide" evidence="2">
    <location>
        <begin position="1"/>
        <end position="24"/>
    </location>
</feature>
<reference evidence="3" key="1">
    <citation type="submission" date="2020-12" db="EMBL/GenBank/DDBJ databases">
        <authorList>
            <consortium name="Molecular Ecology Group"/>
        </authorList>
    </citation>
    <scope>NUCLEOTIDE SEQUENCE</scope>
    <source>
        <strain evidence="3">TBG_1078</strain>
    </source>
</reference>
<dbReference type="Proteomes" id="UP000645828">
    <property type="component" value="Unassembled WGS sequence"/>
</dbReference>
<protein>
    <submittedName>
        <fullName evidence="3">(raccoon dog) hypothetical protein</fullName>
    </submittedName>
</protein>
<evidence type="ECO:0000313" key="4">
    <source>
        <dbReference type="Proteomes" id="UP000645828"/>
    </source>
</evidence>
<keyword evidence="4" id="KW-1185">Reference proteome</keyword>
<proteinExistence type="predicted"/>
<feature type="region of interest" description="Disordered" evidence="1">
    <location>
        <begin position="78"/>
        <end position="111"/>
    </location>
</feature>